<accession>X1J888</accession>
<reference evidence="2" key="1">
    <citation type="journal article" date="2014" name="Front. Microbiol.">
        <title>High frequency of phylogenetically diverse reductive dehalogenase-homologous genes in deep subseafloor sedimentary metagenomes.</title>
        <authorList>
            <person name="Kawai M."/>
            <person name="Futagami T."/>
            <person name="Toyoda A."/>
            <person name="Takaki Y."/>
            <person name="Nishi S."/>
            <person name="Hori S."/>
            <person name="Arai W."/>
            <person name="Tsubouchi T."/>
            <person name="Morono Y."/>
            <person name="Uchiyama I."/>
            <person name="Ito T."/>
            <person name="Fujiyama A."/>
            <person name="Inagaki F."/>
            <person name="Takami H."/>
        </authorList>
    </citation>
    <scope>NUCLEOTIDE SEQUENCE</scope>
    <source>
        <strain evidence="2">Expedition CK06-06</strain>
    </source>
</reference>
<proteinExistence type="predicted"/>
<evidence type="ECO:0000313" key="2">
    <source>
        <dbReference type="EMBL" id="GAH90926.1"/>
    </source>
</evidence>
<keyword evidence="1" id="KW-0812">Transmembrane</keyword>
<gene>
    <name evidence="2" type="ORF">S03H2_71422</name>
</gene>
<dbReference type="AlphaFoldDB" id="X1J888"/>
<evidence type="ECO:0000256" key="1">
    <source>
        <dbReference type="SAM" id="Phobius"/>
    </source>
</evidence>
<feature type="non-terminal residue" evidence="2">
    <location>
        <position position="95"/>
    </location>
</feature>
<name>X1J888_9ZZZZ</name>
<feature type="transmembrane region" description="Helical" evidence="1">
    <location>
        <begin position="26"/>
        <end position="54"/>
    </location>
</feature>
<keyword evidence="1" id="KW-0472">Membrane</keyword>
<feature type="transmembrane region" description="Helical" evidence="1">
    <location>
        <begin position="66"/>
        <end position="86"/>
    </location>
</feature>
<dbReference type="EMBL" id="BARU01047795">
    <property type="protein sequence ID" value="GAH90926.1"/>
    <property type="molecule type" value="Genomic_DNA"/>
</dbReference>
<sequence>MLLDYPNIPGAGEIEEASTLPEIIRYIYMFALGAAGFVALLAILIGAIMYIFSAGNSIIALNKQKIAAWIYLGGMIFNIVTNLIFIPKYSYLEQL</sequence>
<comment type="caution">
    <text evidence="2">The sequence shown here is derived from an EMBL/GenBank/DDBJ whole genome shotgun (WGS) entry which is preliminary data.</text>
</comment>
<organism evidence="2">
    <name type="scientific">marine sediment metagenome</name>
    <dbReference type="NCBI Taxonomy" id="412755"/>
    <lineage>
        <taxon>unclassified sequences</taxon>
        <taxon>metagenomes</taxon>
        <taxon>ecological metagenomes</taxon>
    </lineage>
</organism>
<keyword evidence="1" id="KW-1133">Transmembrane helix</keyword>
<protein>
    <submittedName>
        <fullName evidence="2">Uncharacterized protein</fullName>
    </submittedName>
</protein>